<name>A0A151P9M9_ALLMI</name>
<dbReference type="EMBL" id="AKHW03000533">
    <property type="protein sequence ID" value="KYO45748.1"/>
    <property type="molecule type" value="Genomic_DNA"/>
</dbReference>
<sequence>MGEKRRNCKVPQVLYKYRNKYGALPKEIKGHQFTRNERNGVAKFNSIGKELPAGKKKNCDTSCLLLLWEGVHQANI</sequence>
<organism evidence="1 2">
    <name type="scientific">Alligator mississippiensis</name>
    <name type="common">American alligator</name>
    <dbReference type="NCBI Taxonomy" id="8496"/>
    <lineage>
        <taxon>Eukaryota</taxon>
        <taxon>Metazoa</taxon>
        <taxon>Chordata</taxon>
        <taxon>Craniata</taxon>
        <taxon>Vertebrata</taxon>
        <taxon>Euteleostomi</taxon>
        <taxon>Archelosauria</taxon>
        <taxon>Archosauria</taxon>
        <taxon>Crocodylia</taxon>
        <taxon>Alligatoridae</taxon>
        <taxon>Alligatorinae</taxon>
        <taxon>Alligator</taxon>
    </lineage>
</organism>
<keyword evidence="2" id="KW-1185">Reference proteome</keyword>
<proteinExistence type="predicted"/>
<evidence type="ECO:0000313" key="1">
    <source>
        <dbReference type="EMBL" id="KYO45748.1"/>
    </source>
</evidence>
<gene>
    <name evidence="1" type="ORF">Y1Q_0021400</name>
</gene>
<dbReference type="AlphaFoldDB" id="A0A151P9M9"/>
<accession>A0A151P9M9</accession>
<reference evidence="1 2" key="1">
    <citation type="journal article" date="2012" name="Genome Biol.">
        <title>Sequencing three crocodilian genomes to illuminate the evolution of archosaurs and amniotes.</title>
        <authorList>
            <person name="St John J.A."/>
            <person name="Braun E.L."/>
            <person name="Isberg S.R."/>
            <person name="Miles L.G."/>
            <person name="Chong A.Y."/>
            <person name="Gongora J."/>
            <person name="Dalzell P."/>
            <person name="Moran C."/>
            <person name="Bed'hom B."/>
            <person name="Abzhanov A."/>
            <person name="Burgess S.C."/>
            <person name="Cooksey A.M."/>
            <person name="Castoe T.A."/>
            <person name="Crawford N.G."/>
            <person name="Densmore L.D."/>
            <person name="Drew J.C."/>
            <person name="Edwards S.V."/>
            <person name="Faircloth B.C."/>
            <person name="Fujita M.K."/>
            <person name="Greenwold M.J."/>
            <person name="Hoffmann F.G."/>
            <person name="Howard J.M."/>
            <person name="Iguchi T."/>
            <person name="Janes D.E."/>
            <person name="Khan S.Y."/>
            <person name="Kohno S."/>
            <person name="de Koning A.J."/>
            <person name="Lance S.L."/>
            <person name="McCarthy F.M."/>
            <person name="McCormack J.E."/>
            <person name="Merchant M.E."/>
            <person name="Peterson D.G."/>
            <person name="Pollock D.D."/>
            <person name="Pourmand N."/>
            <person name="Raney B.J."/>
            <person name="Roessler K.A."/>
            <person name="Sanford J.R."/>
            <person name="Sawyer R.H."/>
            <person name="Schmidt C.J."/>
            <person name="Triplett E.W."/>
            <person name="Tuberville T.D."/>
            <person name="Venegas-Anaya M."/>
            <person name="Howard J.T."/>
            <person name="Jarvis E.D."/>
            <person name="Guillette L.J.Jr."/>
            <person name="Glenn T.C."/>
            <person name="Green R.E."/>
            <person name="Ray D.A."/>
        </authorList>
    </citation>
    <scope>NUCLEOTIDE SEQUENCE [LARGE SCALE GENOMIC DNA]</scope>
    <source>
        <strain evidence="1">KSC_2009_1</strain>
    </source>
</reference>
<comment type="caution">
    <text evidence="1">The sequence shown here is derived from an EMBL/GenBank/DDBJ whole genome shotgun (WGS) entry which is preliminary data.</text>
</comment>
<dbReference type="Proteomes" id="UP000050525">
    <property type="component" value="Unassembled WGS sequence"/>
</dbReference>
<evidence type="ECO:0000313" key="2">
    <source>
        <dbReference type="Proteomes" id="UP000050525"/>
    </source>
</evidence>
<protein>
    <submittedName>
        <fullName evidence="1">Uncharacterized protein</fullName>
    </submittedName>
</protein>